<comment type="caution">
    <text evidence="2">The sequence shown here is derived from an EMBL/GenBank/DDBJ whole genome shotgun (WGS) entry which is preliminary data.</text>
</comment>
<gene>
    <name evidence="2" type="ORF">COW99_04205</name>
</gene>
<feature type="domain" description="PIN" evidence="1">
    <location>
        <begin position="9"/>
        <end position="127"/>
    </location>
</feature>
<evidence type="ECO:0000313" key="2">
    <source>
        <dbReference type="EMBL" id="PIP61476.1"/>
    </source>
</evidence>
<dbReference type="SUPFAM" id="SSF88723">
    <property type="entry name" value="PIN domain-like"/>
    <property type="match status" value="1"/>
</dbReference>
<dbReference type="PANTHER" id="PTHR39664">
    <property type="match status" value="1"/>
</dbReference>
<protein>
    <recommendedName>
        <fullName evidence="1">PIN domain-containing protein</fullName>
    </recommendedName>
</protein>
<accession>A0A2H0BUW4</accession>
<dbReference type="Pfam" id="PF01850">
    <property type="entry name" value="PIN"/>
    <property type="match status" value="1"/>
</dbReference>
<dbReference type="Proteomes" id="UP000231246">
    <property type="component" value="Unassembled WGS sequence"/>
</dbReference>
<organism evidence="2 3">
    <name type="scientific">Candidatus Roizmanbacteria bacterium CG22_combo_CG10-13_8_21_14_all_38_20</name>
    <dbReference type="NCBI Taxonomy" id="1974862"/>
    <lineage>
        <taxon>Bacteria</taxon>
        <taxon>Candidatus Roizmaniibacteriota</taxon>
    </lineage>
</organism>
<dbReference type="InterPro" id="IPR029060">
    <property type="entry name" value="PIN-like_dom_sf"/>
</dbReference>
<dbReference type="Gene3D" id="3.40.50.1010">
    <property type="entry name" value="5'-nuclease"/>
    <property type="match status" value="1"/>
</dbReference>
<sequence>MASKITPEIVDTNILLRYLVGDEPKQHLQAVKWFKEAKRGKRKLRIPAIVIAETCFVLESFYKLKRESIAEALEILISQKWIKITERKVLLSLFEYYRQGLHFVDSYLLSWSKYNNEPILTFDKQLLKKVN</sequence>
<reference evidence="2 3" key="1">
    <citation type="submission" date="2017-09" db="EMBL/GenBank/DDBJ databases">
        <title>Depth-based differentiation of microbial function through sediment-hosted aquifers and enrichment of novel symbionts in the deep terrestrial subsurface.</title>
        <authorList>
            <person name="Probst A.J."/>
            <person name="Ladd B."/>
            <person name="Jarett J.K."/>
            <person name="Geller-Mcgrath D.E."/>
            <person name="Sieber C.M."/>
            <person name="Emerson J.B."/>
            <person name="Anantharaman K."/>
            <person name="Thomas B.C."/>
            <person name="Malmstrom R."/>
            <person name="Stieglmeier M."/>
            <person name="Klingl A."/>
            <person name="Woyke T."/>
            <person name="Ryan C.M."/>
            <person name="Banfield J.F."/>
        </authorList>
    </citation>
    <scope>NUCLEOTIDE SEQUENCE [LARGE SCALE GENOMIC DNA]</scope>
    <source>
        <strain evidence="2">CG22_combo_CG10-13_8_21_14_all_38_20</strain>
    </source>
</reference>
<evidence type="ECO:0000313" key="3">
    <source>
        <dbReference type="Proteomes" id="UP000231246"/>
    </source>
</evidence>
<dbReference type="AlphaFoldDB" id="A0A2H0BUW4"/>
<evidence type="ECO:0000259" key="1">
    <source>
        <dbReference type="Pfam" id="PF01850"/>
    </source>
</evidence>
<dbReference type="PANTHER" id="PTHR39664:SF2">
    <property type="entry name" value="NUCLEIC ACID-BINDING PROTEIN, CONTAINING PIN DOMAIN-RELATED"/>
    <property type="match status" value="1"/>
</dbReference>
<dbReference type="InterPro" id="IPR002716">
    <property type="entry name" value="PIN_dom"/>
</dbReference>
<proteinExistence type="predicted"/>
<name>A0A2H0BUW4_9BACT</name>
<dbReference type="EMBL" id="PCTA01000026">
    <property type="protein sequence ID" value="PIP61476.1"/>
    <property type="molecule type" value="Genomic_DNA"/>
</dbReference>